<keyword evidence="2" id="KW-1185">Reference proteome</keyword>
<dbReference type="Proteomes" id="UP001054945">
    <property type="component" value="Unassembled WGS sequence"/>
</dbReference>
<name>A0AAV4ND69_CAEEX</name>
<comment type="caution">
    <text evidence="1">The sequence shown here is derived from an EMBL/GenBank/DDBJ whole genome shotgun (WGS) entry which is preliminary data.</text>
</comment>
<accession>A0AAV4ND69</accession>
<evidence type="ECO:0000313" key="2">
    <source>
        <dbReference type="Proteomes" id="UP001054945"/>
    </source>
</evidence>
<evidence type="ECO:0000313" key="1">
    <source>
        <dbReference type="EMBL" id="GIX82697.1"/>
    </source>
</evidence>
<reference evidence="1 2" key="1">
    <citation type="submission" date="2021-06" db="EMBL/GenBank/DDBJ databases">
        <title>Caerostris extrusa draft genome.</title>
        <authorList>
            <person name="Kono N."/>
            <person name="Arakawa K."/>
        </authorList>
    </citation>
    <scope>NUCLEOTIDE SEQUENCE [LARGE SCALE GENOMIC DNA]</scope>
</reference>
<proteinExistence type="predicted"/>
<gene>
    <name evidence="1" type="ORF">CEXT_91981</name>
</gene>
<protein>
    <submittedName>
        <fullName evidence="1">Uncharacterized protein</fullName>
    </submittedName>
</protein>
<dbReference type="AlphaFoldDB" id="A0AAV4ND69"/>
<organism evidence="1 2">
    <name type="scientific">Caerostris extrusa</name>
    <name type="common">Bark spider</name>
    <name type="synonym">Caerostris bankana</name>
    <dbReference type="NCBI Taxonomy" id="172846"/>
    <lineage>
        <taxon>Eukaryota</taxon>
        <taxon>Metazoa</taxon>
        <taxon>Ecdysozoa</taxon>
        <taxon>Arthropoda</taxon>
        <taxon>Chelicerata</taxon>
        <taxon>Arachnida</taxon>
        <taxon>Araneae</taxon>
        <taxon>Araneomorphae</taxon>
        <taxon>Entelegynae</taxon>
        <taxon>Araneoidea</taxon>
        <taxon>Araneidae</taxon>
        <taxon>Caerostris</taxon>
    </lineage>
</organism>
<sequence>MVVQILSVTMFKIIDEKRKYLRKLSPIRSSFLSKHGSSNVISICIQNHWLTRKRKRNGEGERPAHAPKDRLARTIPRENPWILSILGQPGCFILKGYQVIKY</sequence>
<dbReference type="EMBL" id="BPLR01020801">
    <property type="protein sequence ID" value="GIX82697.1"/>
    <property type="molecule type" value="Genomic_DNA"/>
</dbReference>